<evidence type="ECO:0000313" key="1">
    <source>
        <dbReference type="EMBL" id="MDR5587289.1"/>
    </source>
</evidence>
<gene>
    <name evidence="1" type="ORF">RGC78_07370</name>
</gene>
<protein>
    <submittedName>
        <fullName evidence="1">Uncharacterized protein</fullName>
    </submittedName>
</protein>
<accession>A0ABU1EH57</accession>
<keyword evidence="2" id="KW-1185">Reference proteome</keyword>
<name>A0ABU1EH57_9CLOT</name>
<comment type="caution">
    <text evidence="1">The sequence shown here is derived from an EMBL/GenBank/DDBJ whole genome shotgun (WGS) entry which is preliminary data.</text>
</comment>
<organism evidence="1 2">
    <name type="scientific">Clostridium aquiflavi</name>
    <dbReference type="NCBI Taxonomy" id="3073603"/>
    <lineage>
        <taxon>Bacteria</taxon>
        <taxon>Bacillati</taxon>
        <taxon>Bacillota</taxon>
        <taxon>Clostridia</taxon>
        <taxon>Eubacteriales</taxon>
        <taxon>Clostridiaceae</taxon>
        <taxon>Clostridium</taxon>
    </lineage>
</organism>
<reference evidence="1 2" key="1">
    <citation type="submission" date="2023-09" db="EMBL/GenBank/DDBJ databases">
        <authorList>
            <person name="Zhai L."/>
        </authorList>
    </citation>
    <scope>NUCLEOTIDE SEQUENCE [LARGE SCALE GENOMIC DNA]</scope>
    <source>
        <strain evidence="1 2">5 N-1</strain>
    </source>
</reference>
<evidence type="ECO:0000313" key="2">
    <source>
        <dbReference type="Proteomes" id="UP001256646"/>
    </source>
</evidence>
<sequence>MELIKTKRKYSYVADINSLKSNNPSGRSDFEKPVLIYTVNNYLRNIILRVNSKRN</sequence>
<proteinExistence type="predicted"/>
<dbReference type="EMBL" id="JAVJAN010000016">
    <property type="protein sequence ID" value="MDR5587289.1"/>
    <property type="molecule type" value="Genomic_DNA"/>
</dbReference>
<dbReference type="Proteomes" id="UP001256646">
    <property type="component" value="Unassembled WGS sequence"/>
</dbReference>